<evidence type="ECO:0000313" key="2">
    <source>
        <dbReference type="Proteomes" id="UP000190092"/>
    </source>
</evidence>
<dbReference type="EMBL" id="FUWJ01000001">
    <property type="protein sequence ID" value="SJZ30365.1"/>
    <property type="molecule type" value="Genomic_DNA"/>
</dbReference>
<dbReference type="AlphaFoldDB" id="A0A1T4JJK7"/>
<evidence type="ECO:0008006" key="3">
    <source>
        <dbReference type="Google" id="ProtNLM"/>
    </source>
</evidence>
<sequence length="123" mass="13717">MLRRFQACFPDVVYDTDLAVELANGQAFLDGDLKRVRLYGGLVRHREMTSAALALTLAHETGHHLGGPPFLPFHRWLSSEERATEWGTTVGLQRVFGERTARRIAGQGGRQLERIRGASDVTT</sequence>
<name>A0A1T4JJK7_9HYPH</name>
<gene>
    <name evidence="1" type="ORF">SAMN02745126_00003</name>
</gene>
<evidence type="ECO:0000313" key="1">
    <source>
        <dbReference type="EMBL" id="SJZ30365.1"/>
    </source>
</evidence>
<reference evidence="2" key="1">
    <citation type="submission" date="2017-02" db="EMBL/GenBank/DDBJ databases">
        <authorList>
            <person name="Varghese N."/>
            <person name="Submissions S."/>
        </authorList>
    </citation>
    <scope>NUCLEOTIDE SEQUENCE [LARGE SCALE GENOMIC DNA]</scope>
    <source>
        <strain evidence="2">ATCC 27094</strain>
    </source>
</reference>
<accession>A0A1T4JJK7</accession>
<protein>
    <recommendedName>
        <fullName evidence="3">Peptidase family M48</fullName>
    </recommendedName>
</protein>
<organism evidence="1 2">
    <name type="scientific">Enhydrobacter aerosaccus</name>
    <dbReference type="NCBI Taxonomy" id="225324"/>
    <lineage>
        <taxon>Bacteria</taxon>
        <taxon>Pseudomonadati</taxon>
        <taxon>Pseudomonadota</taxon>
        <taxon>Alphaproteobacteria</taxon>
        <taxon>Hyphomicrobiales</taxon>
        <taxon>Enhydrobacter</taxon>
    </lineage>
</organism>
<proteinExistence type="predicted"/>
<dbReference type="Proteomes" id="UP000190092">
    <property type="component" value="Unassembled WGS sequence"/>
</dbReference>
<dbReference type="STRING" id="225324.SAMN02745126_00003"/>
<keyword evidence="2" id="KW-1185">Reference proteome</keyword>